<evidence type="ECO:0000313" key="2">
    <source>
        <dbReference type="Ensembl" id="ENSLCNP00005002705.1"/>
    </source>
</evidence>
<proteinExistence type="predicted"/>
<reference evidence="2" key="1">
    <citation type="submission" date="2025-08" db="UniProtKB">
        <authorList>
            <consortium name="Ensembl"/>
        </authorList>
    </citation>
    <scope>IDENTIFICATION</scope>
</reference>
<protein>
    <submittedName>
        <fullName evidence="2">Uncharacterized protein</fullName>
    </submittedName>
</protein>
<evidence type="ECO:0000256" key="1">
    <source>
        <dbReference type="SAM" id="MobiDB-lite"/>
    </source>
</evidence>
<evidence type="ECO:0000313" key="3">
    <source>
        <dbReference type="Proteomes" id="UP000472241"/>
    </source>
</evidence>
<dbReference type="Proteomes" id="UP000472241">
    <property type="component" value="Unplaced"/>
</dbReference>
<name>A0A667GUX6_LYNCA</name>
<reference evidence="2" key="2">
    <citation type="submission" date="2025-09" db="UniProtKB">
        <authorList>
            <consortium name="Ensembl"/>
        </authorList>
    </citation>
    <scope>IDENTIFICATION</scope>
</reference>
<sequence length="101" mass="12046">MFTSRRRSCVNSDTRKVRSSTQRRRNMRLHSSARLIRKLWTCKVCQKSKLFLSFRAISTLCFLPGMEFVLTHCCSKFLKKNLIIYPLKNTQIILYLLPLRF</sequence>
<organism evidence="2 3">
    <name type="scientific">Lynx canadensis</name>
    <name type="common">Canada lynx</name>
    <name type="synonym">Felis canadensis</name>
    <dbReference type="NCBI Taxonomy" id="61383"/>
    <lineage>
        <taxon>Eukaryota</taxon>
        <taxon>Metazoa</taxon>
        <taxon>Chordata</taxon>
        <taxon>Craniata</taxon>
        <taxon>Vertebrata</taxon>
        <taxon>Euteleostomi</taxon>
        <taxon>Mammalia</taxon>
        <taxon>Eutheria</taxon>
        <taxon>Laurasiatheria</taxon>
        <taxon>Carnivora</taxon>
        <taxon>Feliformia</taxon>
        <taxon>Felidae</taxon>
        <taxon>Felinae</taxon>
        <taxon>Lynx</taxon>
    </lineage>
</organism>
<feature type="region of interest" description="Disordered" evidence="1">
    <location>
        <begin position="1"/>
        <end position="23"/>
    </location>
</feature>
<dbReference type="Ensembl" id="ENSLCNT00005003109.1">
    <property type="protein sequence ID" value="ENSLCNP00005002705.1"/>
    <property type="gene ID" value="ENSLCNG00005001953.1"/>
</dbReference>
<keyword evidence="3" id="KW-1185">Reference proteome</keyword>
<accession>A0A667GUX6</accession>
<dbReference type="AlphaFoldDB" id="A0A667GUX6"/>